<reference evidence="2 3" key="1">
    <citation type="submission" date="2018-07" db="EMBL/GenBank/DDBJ databases">
        <authorList>
            <person name="Ye Y."/>
        </authorList>
    </citation>
    <scope>NUCLEOTIDE SEQUENCE [LARGE SCALE GENOMIC DNA]</scope>
    <source>
        <strain evidence="3">H14(2018)</strain>
    </source>
</reference>
<accession>A0A6N3K1C6</accession>
<dbReference type="AlphaFoldDB" id="A0A6N3K1C6"/>
<sequence length="323" mass="35449">MSTNNSVSRSASASSSASSSGSRSSSRLARLDRLRRLTARDHQLLRWLAEHYVLSTDQITTALFPSRRSARLRLAQLHQMEAVSRFADVTTGSGQYLYTLGPLGTVVHPTQFNDPNHAGVRAPRTSIDRTERIIGSRRLPHLLGTNQLFIDLLGYARTDENARLARWWSEQHTTAAFAAASYAAGSGTGVQPDGHGIWHAGGRTVGFFLEHDNGTEPLGTVLRKLRAYEQLARYGPRYPVLLRVPGRRREQHLLDALAGVPTAMPVATGLHGEHPAGPAWTLTTDPGPRRWLHELPCDHGPDNPATNPHRFPDTDPSGPDPEP</sequence>
<reference evidence="2 3" key="2">
    <citation type="submission" date="2018-08" db="EMBL/GenBank/DDBJ databases">
        <title>Streptomyces kandeliansis sp. nov., an endophytic bacterium isolated from mangrove plant.</title>
        <authorList>
            <person name="Wang R."/>
        </authorList>
    </citation>
    <scope>NUCLEOTIDE SEQUENCE [LARGE SCALE GENOMIC DNA]</scope>
    <source>
        <strain evidence="3">H14(2018)</strain>
    </source>
</reference>
<proteinExistence type="predicted"/>
<evidence type="ECO:0000256" key="1">
    <source>
        <dbReference type="SAM" id="MobiDB-lite"/>
    </source>
</evidence>
<evidence type="ECO:0008006" key="4">
    <source>
        <dbReference type="Google" id="ProtNLM"/>
    </source>
</evidence>
<protein>
    <recommendedName>
        <fullName evidence="4">Replication-relaxation</fullName>
    </recommendedName>
</protein>
<dbReference type="Pfam" id="PF13814">
    <property type="entry name" value="Replic_Relax"/>
    <property type="match status" value="1"/>
</dbReference>
<dbReference type="Proteomes" id="UP000253958">
    <property type="component" value="Chromosome"/>
</dbReference>
<organism evidence="2 3">
    <name type="scientific">Micromonospora aurantiaca</name>
    <name type="common">nom. illeg.</name>
    <dbReference type="NCBI Taxonomy" id="47850"/>
    <lineage>
        <taxon>Bacteria</taxon>
        <taxon>Bacillati</taxon>
        <taxon>Actinomycetota</taxon>
        <taxon>Actinomycetes</taxon>
        <taxon>Micromonosporales</taxon>
        <taxon>Micromonosporaceae</taxon>
        <taxon>Micromonospora</taxon>
    </lineage>
</organism>
<dbReference type="InterPro" id="IPR025855">
    <property type="entry name" value="Replic_Relax"/>
</dbReference>
<name>A0A6N3K1C6_9ACTN</name>
<dbReference type="EMBL" id="CP031263">
    <property type="protein sequence ID" value="AXH91472.1"/>
    <property type="molecule type" value="Genomic_DNA"/>
</dbReference>
<evidence type="ECO:0000313" key="3">
    <source>
        <dbReference type="Proteomes" id="UP000253958"/>
    </source>
</evidence>
<feature type="region of interest" description="Disordered" evidence="1">
    <location>
        <begin position="291"/>
        <end position="323"/>
    </location>
</feature>
<gene>
    <name evidence="2" type="ORF">DVH21_16920</name>
</gene>
<feature type="region of interest" description="Disordered" evidence="1">
    <location>
        <begin position="1"/>
        <end position="25"/>
    </location>
</feature>
<evidence type="ECO:0000313" key="2">
    <source>
        <dbReference type="EMBL" id="AXH91472.1"/>
    </source>
</evidence>
<feature type="compositionally biased region" description="Basic and acidic residues" evidence="1">
    <location>
        <begin position="291"/>
        <end position="301"/>
    </location>
</feature>